<protein>
    <submittedName>
        <fullName evidence="2">Iron-sulfur cluster assembly scaffold protein</fullName>
    </submittedName>
</protein>
<reference evidence="2" key="1">
    <citation type="submission" date="2023-07" db="EMBL/GenBank/DDBJ databases">
        <authorList>
            <person name="Kim M."/>
        </authorList>
    </citation>
    <scope>NUCLEOTIDE SEQUENCE</scope>
    <source>
        <strain evidence="2">BIUV-7</strain>
    </source>
</reference>
<gene>
    <name evidence="2" type="ORF">Q4F19_04305</name>
</gene>
<comment type="caution">
    <text evidence="2">The sequence shown here is derived from an EMBL/GenBank/DDBJ whole genome shotgun (WGS) entry which is preliminary data.</text>
</comment>
<name>A0ABT8Y5K0_9SPHN</name>
<dbReference type="InterPro" id="IPR002871">
    <property type="entry name" value="NIF_FeS_clus_asmbl_NifU_N"/>
</dbReference>
<dbReference type="Pfam" id="PF01592">
    <property type="entry name" value="NifU_N"/>
    <property type="match status" value="1"/>
</dbReference>
<evidence type="ECO:0000313" key="2">
    <source>
        <dbReference type="EMBL" id="MDO6413598.1"/>
    </source>
</evidence>
<sequence>MSATLYNAAILRLAASIPHHERLADAQATSERRSPICGSRVTVDVVLDAQGRVERIGQLVRACALGQASASLMGAHVIGRSEDELVAARDALAAFLAGERDDPGDWPGLDIFAPARPHSARHASIRLAFEAVTEAVAQARRAEAA</sequence>
<proteinExistence type="predicted"/>
<evidence type="ECO:0000313" key="3">
    <source>
        <dbReference type="Proteomes" id="UP001169764"/>
    </source>
</evidence>
<accession>A0ABT8Y5K0</accession>
<dbReference type="EMBL" id="JAUOTP010000002">
    <property type="protein sequence ID" value="MDO6413598.1"/>
    <property type="molecule type" value="Genomic_DNA"/>
</dbReference>
<evidence type="ECO:0000259" key="1">
    <source>
        <dbReference type="Pfam" id="PF01592"/>
    </source>
</evidence>
<organism evidence="2 3">
    <name type="scientific">Sphingomonas natans</name>
    <dbReference type="NCBI Taxonomy" id="3063330"/>
    <lineage>
        <taxon>Bacteria</taxon>
        <taxon>Pseudomonadati</taxon>
        <taxon>Pseudomonadota</taxon>
        <taxon>Alphaproteobacteria</taxon>
        <taxon>Sphingomonadales</taxon>
        <taxon>Sphingomonadaceae</taxon>
        <taxon>Sphingomonas</taxon>
    </lineage>
</organism>
<dbReference type="Proteomes" id="UP001169764">
    <property type="component" value="Unassembled WGS sequence"/>
</dbReference>
<dbReference type="Gene3D" id="3.90.1010.10">
    <property type="match status" value="1"/>
</dbReference>
<dbReference type="CDD" id="cd06664">
    <property type="entry name" value="IscU_like"/>
    <property type="match status" value="1"/>
</dbReference>
<feature type="domain" description="NIF system FeS cluster assembly NifU N-terminal" evidence="1">
    <location>
        <begin position="20"/>
        <end position="85"/>
    </location>
</feature>
<dbReference type="SUPFAM" id="SSF82649">
    <property type="entry name" value="SufE/NifU"/>
    <property type="match status" value="1"/>
</dbReference>
<keyword evidence="3" id="KW-1185">Reference proteome</keyword>
<dbReference type="RefSeq" id="WP_303540182.1">
    <property type="nucleotide sequence ID" value="NZ_JAUOTP010000002.1"/>
</dbReference>